<dbReference type="InterPro" id="IPR001737">
    <property type="entry name" value="KsgA/Erm"/>
</dbReference>
<keyword evidence="2" id="KW-0808">Transferase</keyword>
<dbReference type="SMART" id="SM00650">
    <property type="entry name" value="rADc"/>
    <property type="match status" value="1"/>
</dbReference>
<proteinExistence type="predicted"/>
<evidence type="ECO:0000256" key="4">
    <source>
        <dbReference type="ARBA" id="ARBA00022884"/>
    </source>
</evidence>
<dbReference type="InterPro" id="IPR023213">
    <property type="entry name" value="CAT-like_dom_sf"/>
</dbReference>
<accession>A0A498I401</accession>
<evidence type="ECO:0000256" key="1">
    <source>
        <dbReference type="ARBA" id="ARBA00022603"/>
    </source>
</evidence>
<dbReference type="PANTHER" id="PTHR31896:SF12">
    <property type="entry name" value="HXXXD-TYPE ACYL-TRANSFERASE FAMILY PROTEIN"/>
    <property type="match status" value="1"/>
</dbReference>
<keyword evidence="3" id="KW-0949">S-adenosyl-L-methionine</keyword>
<dbReference type="GO" id="GO:0003723">
    <property type="term" value="F:RNA binding"/>
    <property type="evidence" value="ECO:0007669"/>
    <property type="project" value="UniProtKB-KW"/>
</dbReference>
<dbReference type="Pfam" id="PF00398">
    <property type="entry name" value="RrnaAD"/>
    <property type="match status" value="1"/>
</dbReference>
<dbReference type="GO" id="GO:0000179">
    <property type="term" value="F:rRNA (adenine-N6,N6-)-dimethyltransferase activity"/>
    <property type="evidence" value="ECO:0007669"/>
    <property type="project" value="InterPro"/>
</dbReference>
<dbReference type="InterPro" id="IPR051283">
    <property type="entry name" value="Sec_Metabolite_Acyltrans"/>
</dbReference>
<evidence type="ECO:0000256" key="3">
    <source>
        <dbReference type="ARBA" id="ARBA00022691"/>
    </source>
</evidence>
<dbReference type="InterPro" id="IPR020598">
    <property type="entry name" value="rRNA_Ade_methylase_Trfase_N"/>
</dbReference>
<dbReference type="EMBL" id="RDQH01000340">
    <property type="protein sequence ID" value="RXH76805.1"/>
    <property type="molecule type" value="Genomic_DNA"/>
</dbReference>
<dbReference type="STRING" id="3750.A0A498I401"/>
<dbReference type="PANTHER" id="PTHR31896">
    <property type="entry name" value="FAMILY REGULATORY PROTEIN, PUTATIVE (AFU_ORTHOLOGUE AFUA_3G14730)-RELATED"/>
    <property type="match status" value="1"/>
</dbReference>
<dbReference type="Proteomes" id="UP000290289">
    <property type="component" value="Chromosome 14"/>
</dbReference>
<evidence type="ECO:0000313" key="7">
    <source>
        <dbReference type="Proteomes" id="UP000290289"/>
    </source>
</evidence>
<feature type="domain" description="Ribosomal RNA adenine methylase transferase N-terminal" evidence="5">
    <location>
        <begin position="51"/>
        <end position="176"/>
    </location>
</feature>
<dbReference type="InterPro" id="IPR029063">
    <property type="entry name" value="SAM-dependent_MTases_sf"/>
</dbReference>
<comment type="caution">
    <text evidence="6">The sequence shown here is derived from an EMBL/GenBank/DDBJ whole genome shotgun (WGS) entry which is preliminary data.</text>
</comment>
<gene>
    <name evidence="6" type="ORF">DVH24_019693</name>
</gene>
<keyword evidence="1" id="KW-0489">Methyltransferase</keyword>
<dbReference type="SUPFAM" id="SSF53335">
    <property type="entry name" value="S-adenosyl-L-methionine-dependent methyltransferases"/>
    <property type="match status" value="1"/>
</dbReference>
<sequence length="207" mass="23293">MNSQSVKNISECFIIPHHVLEESQQPLYLAPTDLAMLSVHYIQKGLLLKHSLSLALVHFGINSTDVILEIGPGTGNLIKKLLEAGKRFIAVEIDTYMVLELQFRGIEESDRQRPVKVDSQDCCRRDPPNSQAEFVNSLLDKLKHSLSLALVHFYPFTGRFMTKKEENPHLYLVYVDCSNSPGARFIYATLDVSVLDILSPTEVPLVV</sequence>
<reference evidence="6 7" key="1">
    <citation type="submission" date="2018-10" db="EMBL/GenBank/DDBJ databases">
        <title>A high-quality apple genome assembly.</title>
        <authorList>
            <person name="Hu J."/>
        </authorList>
    </citation>
    <scope>NUCLEOTIDE SEQUENCE [LARGE SCALE GENOMIC DNA]</scope>
    <source>
        <strain evidence="7">cv. HFTH1</strain>
        <tissue evidence="6">Young leaf</tissue>
    </source>
</reference>
<dbReference type="Gene3D" id="3.30.559.10">
    <property type="entry name" value="Chloramphenicol acetyltransferase-like domain"/>
    <property type="match status" value="1"/>
</dbReference>
<keyword evidence="4" id="KW-0694">RNA-binding</keyword>
<keyword evidence="7" id="KW-1185">Reference proteome</keyword>
<organism evidence="6 7">
    <name type="scientific">Malus domestica</name>
    <name type="common">Apple</name>
    <name type="synonym">Pyrus malus</name>
    <dbReference type="NCBI Taxonomy" id="3750"/>
    <lineage>
        <taxon>Eukaryota</taxon>
        <taxon>Viridiplantae</taxon>
        <taxon>Streptophyta</taxon>
        <taxon>Embryophyta</taxon>
        <taxon>Tracheophyta</taxon>
        <taxon>Spermatophyta</taxon>
        <taxon>Magnoliopsida</taxon>
        <taxon>eudicotyledons</taxon>
        <taxon>Gunneridae</taxon>
        <taxon>Pentapetalae</taxon>
        <taxon>rosids</taxon>
        <taxon>fabids</taxon>
        <taxon>Rosales</taxon>
        <taxon>Rosaceae</taxon>
        <taxon>Amygdaloideae</taxon>
        <taxon>Maleae</taxon>
        <taxon>Malus</taxon>
    </lineage>
</organism>
<name>A0A498I401_MALDO</name>
<evidence type="ECO:0000259" key="5">
    <source>
        <dbReference type="SMART" id="SM00650"/>
    </source>
</evidence>
<protein>
    <recommendedName>
        <fullName evidence="5">Ribosomal RNA adenine methylase transferase N-terminal domain-containing protein</fullName>
    </recommendedName>
</protein>
<dbReference type="Pfam" id="PF02458">
    <property type="entry name" value="Transferase"/>
    <property type="match status" value="1"/>
</dbReference>
<evidence type="ECO:0000256" key="2">
    <source>
        <dbReference type="ARBA" id="ARBA00022679"/>
    </source>
</evidence>
<dbReference type="AlphaFoldDB" id="A0A498I401"/>
<evidence type="ECO:0000313" key="6">
    <source>
        <dbReference type="EMBL" id="RXH76805.1"/>
    </source>
</evidence>